<organism evidence="2 3">
    <name type="scientific">Halteria grandinella</name>
    <dbReference type="NCBI Taxonomy" id="5974"/>
    <lineage>
        <taxon>Eukaryota</taxon>
        <taxon>Sar</taxon>
        <taxon>Alveolata</taxon>
        <taxon>Ciliophora</taxon>
        <taxon>Intramacronucleata</taxon>
        <taxon>Spirotrichea</taxon>
        <taxon>Stichotrichia</taxon>
        <taxon>Sporadotrichida</taxon>
        <taxon>Halteriidae</taxon>
        <taxon>Halteria</taxon>
    </lineage>
</organism>
<dbReference type="Proteomes" id="UP000785679">
    <property type="component" value="Unassembled WGS sequence"/>
</dbReference>
<comment type="caution">
    <text evidence="2">The sequence shown here is derived from an EMBL/GenBank/DDBJ whole genome shotgun (WGS) entry which is preliminary data.</text>
</comment>
<keyword evidence="3" id="KW-1185">Reference proteome</keyword>
<reference evidence="2" key="1">
    <citation type="submission" date="2019-06" db="EMBL/GenBank/DDBJ databases">
        <authorList>
            <person name="Zheng W."/>
        </authorList>
    </citation>
    <scope>NUCLEOTIDE SEQUENCE</scope>
    <source>
        <strain evidence="2">QDHG01</strain>
    </source>
</reference>
<dbReference type="AlphaFoldDB" id="A0A8J8NXS8"/>
<feature type="region of interest" description="Disordered" evidence="1">
    <location>
        <begin position="1"/>
        <end position="104"/>
    </location>
</feature>
<sequence>MATSNSSSSIQTASAMKPGQSDESKNAIYVEDRSESQPDEIADLEGEENSELQMSKPLKKVLGASDGGNEDDKSSRDAGQSLGNEERKTMSPGKQFPHSNLLILEEEKREVQGVQGEVKVTGGISYPQPPSRSTVSMGSSKQGEESRSEESEEVPYVGKLQRSILDESLMKQVLSNSGILQKIGLIDESNETRQSPEQQVRRSLQQNYIHRAISLNQVKCRICYKRKLRASSNIKVAMIHRVMELKQWEQVEMKLSNLQDKLSQLKPCKIGTVTWVVNVSSILQQHRIS</sequence>
<feature type="compositionally biased region" description="Low complexity" evidence="1">
    <location>
        <begin position="1"/>
        <end position="15"/>
    </location>
</feature>
<evidence type="ECO:0000313" key="3">
    <source>
        <dbReference type="Proteomes" id="UP000785679"/>
    </source>
</evidence>
<feature type="region of interest" description="Disordered" evidence="1">
    <location>
        <begin position="119"/>
        <end position="154"/>
    </location>
</feature>
<name>A0A8J8NXS8_HALGN</name>
<evidence type="ECO:0000313" key="2">
    <source>
        <dbReference type="EMBL" id="TNV82074.1"/>
    </source>
</evidence>
<proteinExistence type="predicted"/>
<accession>A0A8J8NXS8</accession>
<dbReference type="EMBL" id="RRYP01005395">
    <property type="protein sequence ID" value="TNV82074.1"/>
    <property type="molecule type" value="Genomic_DNA"/>
</dbReference>
<feature type="compositionally biased region" description="Basic and acidic residues" evidence="1">
    <location>
        <begin position="20"/>
        <end position="36"/>
    </location>
</feature>
<protein>
    <submittedName>
        <fullName evidence="2">Uncharacterized protein</fullName>
    </submittedName>
</protein>
<gene>
    <name evidence="2" type="ORF">FGO68_gene1838</name>
</gene>
<feature type="compositionally biased region" description="Acidic residues" evidence="1">
    <location>
        <begin position="37"/>
        <end position="50"/>
    </location>
</feature>
<evidence type="ECO:0000256" key="1">
    <source>
        <dbReference type="SAM" id="MobiDB-lite"/>
    </source>
</evidence>